<evidence type="ECO:0000313" key="2">
    <source>
        <dbReference type="Proteomes" id="UP000259421"/>
    </source>
</evidence>
<reference evidence="2" key="1">
    <citation type="submission" date="2018-07" db="EMBL/GenBank/DDBJ databases">
        <title>Giant CbK-like Caulobacter bacteriophages have genetically divergent genomes.</title>
        <authorList>
            <person name="Wilson K.M."/>
            <person name="Ely B."/>
        </authorList>
    </citation>
    <scope>NUCLEOTIDE SEQUENCE [LARGE SCALE GENOMIC DNA]</scope>
</reference>
<name>A0A385ECE7_9CAUD</name>
<dbReference type="EMBL" id="MH588546">
    <property type="protein sequence ID" value="AXQ69453.1"/>
    <property type="molecule type" value="Genomic_DNA"/>
</dbReference>
<reference evidence="1 2" key="2">
    <citation type="submission" date="2018-09" db="EMBL/GenBank/DDBJ databases">
        <title>Giant CbK-like Caulobacter bacteriophages have genetically divergent genomes.</title>
        <authorList>
            <person name="Wilson K."/>
            <person name="Ely B."/>
        </authorList>
    </citation>
    <scope>NUCLEOTIDE SEQUENCE [LARGE SCALE GENOMIC DNA]</scope>
</reference>
<protein>
    <submittedName>
        <fullName evidence="1">Uncharacterized protein</fullName>
    </submittedName>
</protein>
<sequence>MIETRRQKAIAEREEAVALLTVLKEACEDSTISLSSLRAEISAITHRATKALMEAPLPPYDMYDMGDIWRIVNKVADEGPRLAAFEIVKRMRR</sequence>
<gene>
    <name evidence="1" type="ORF">CcrBL9_gp429</name>
</gene>
<keyword evidence="2" id="KW-1185">Reference proteome</keyword>
<accession>A0A385ECE7</accession>
<proteinExistence type="predicted"/>
<organism evidence="1 2">
    <name type="scientific">Caulobacter phage CcrBL9</name>
    <dbReference type="NCBI Taxonomy" id="2283270"/>
    <lineage>
        <taxon>Viruses</taxon>
        <taxon>Duplodnaviria</taxon>
        <taxon>Heunggongvirae</taxon>
        <taxon>Uroviricota</taxon>
        <taxon>Caudoviricetes</taxon>
        <taxon>Jeanschmidtviridae</taxon>
        <taxon>Bertelyvirus</taxon>
        <taxon>Bertelyvirus BL9</taxon>
    </lineage>
</organism>
<dbReference type="Proteomes" id="UP000259421">
    <property type="component" value="Segment"/>
</dbReference>
<evidence type="ECO:0000313" key="1">
    <source>
        <dbReference type="EMBL" id="AXQ69453.1"/>
    </source>
</evidence>